<organism evidence="2 3">
    <name type="scientific">Rhamnusium bicolor</name>
    <dbReference type="NCBI Taxonomy" id="1586634"/>
    <lineage>
        <taxon>Eukaryota</taxon>
        <taxon>Metazoa</taxon>
        <taxon>Ecdysozoa</taxon>
        <taxon>Arthropoda</taxon>
        <taxon>Hexapoda</taxon>
        <taxon>Insecta</taxon>
        <taxon>Pterygota</taxon>
        <taxon>Neoptera</taxon>
        <taxon>Endopterygota</taxon>
        <taxon>Coleoptera</taxon>
        <taxon>Polyphaga</taxon>
        <taxon>Cucujiformia</taxon>
        <taxon>Chrysomeloidea</taxon>
        <taxon>Cerambycidae</taxon>
        <taxon>Lepturinae</taxon>
        <taxon>Rhagiini</taxon>
        <taxon>Rhamnusium</taxon>
    </lineage>
</organism>
<protein>
    <submittedName>
        <fullName evidence="2">Uncharacterized protein</fullName>
    </submittedName>
</protein>
<evidence type="ECO:0000313" key="2">
    <source>
        <dbReference type="EMBL" id="KAJ8971733.1"/>
    </source>
</evidence>
<name>A0AAV8ZXR4_9CUCU</name>
<gene>
    <name evidence="2" type="ORF">NQ314_000546</name>
</gene>
<feature type="compositionally biased region" description="Pro residues" evidence="1">
    <location>
        <begin position="100"/>
        <end position="114"/>
    </location>
</feature>
<feature type="compositionally biased region" description="Polar residues" evidence="1">
    <location>
        <begin position="82"/>
        <end position="94"/>
    </location>
</feature>
<evidence type="ECO:0000313" key="3">
    <source>
        <dbReference type="Proteomes" id="UP001162156"/>
    </source>
</evidence>
<dbReference type="Proteomes" id="UP001162156">
    <property type="component" value="Unassembled WGS sequence"/>
</dbReference>
<keyword evidence="3" id="KW-1185">Reference proteome</keyword>
<dbReference type="EMBL" id="JANEYF010000167">
    <property type="protein sequence ID" value="KAJ8971733.1"/>
    <property type="molecule type" value="Genomic_DNA"/>
</dbReference>
<feature type="region of interest" description="Disordered" evidence="1">
    <location>
        <begin position="62"/>
        <end position="122"/>
    </location>
</feature>
<dbReference type="AlphaFoldDB" id="A0AAV8ZXR4"/>
<accession>A0AAV8ZXR4</accession>
<sequence length="122" mass="14220">MLVFEEVRQRYERRDSRQEDLNTISDLKQIIAEQEKDLACINEEKRYFQMRLMNLEKHFEENASAEEEEFEDAHAQPIIKQGESSLQESPSPDYSANGFPPNPQNGPIFIPPTIPECDDCDE</sequence>
<proteinExistence type="predicted"/>
<reference evidence="2" key="1">
    <citation type="journal article" date="2023" name="Insect Mol. Biol.">
        <title>Genome sequencing provides insights into the evolution of gene families encoding plant cell wall-degrading enzymes in longhorned beetles.</title>
        <authorList>
            <person name="Shin N.R."/>
            <person name="Okamura Y."/>
            <person name="Kirsch R."/>
            <person name="Pauchet Y."/>
        </authorList>
    </citation>
    <scope>NUCLEOTIDE SEQUENCE</scope>
    <source>
        <strain evidence="2">RBIC_L_NR</strain>
    </source>
</reference>
<comment type="caution">
    <text evidence="2">The sequence shown here is derived from an EMBL/GenBank/DDBJ whole genome shotgun (WGS) entry which is preliminary data.</text>
</comment>
<evidence type="ECO:0000256" key="1">
    <source>
        <dbReference type="SAM" id="MobiDB-lite"/>
    </source>
</evidence>